<organism evidence="10 11">
    <name type="scientific">Macellibacteroides fermentans</name>
    <dbReference type="NCBI Taxonomy" id="879969"/>
    <lineage>
        <taxon>Bacteria</taxon>
        <taxon>Pseudomonadati</taxon>
        <taxon>Bacteroidota</taxon>
        <taxon>Bacteroidia</taxon>
        <taxon>Bacteroidales</taxon>
        <taxon>Porphyromonadaceae</taxon>
        <taxon>Macellibacteroides</taxon>
    </lineage>
</organism>
<evidence type="ECO:0000256" key="3">
    <source>
        <dbReference type="ARBA" id="ARBA00022692"/>
    </source>
</evidence>
<dbReference type="GO" id="GO:0005886">
    <property type="term" value="C:plasma membrane"/>
    <property type="evidence" value="ECO:0007669"/>
    <property type="project" value="UniProtKB-SubCell"/>
</dbReference>
<evidence type="ECO:0000256" key="6">
    <source>
        <dbReference type="ARBA" id="ARBA00038076"/>
    </source>
</evidence>
<dbReference type="RefSeq" id="WP_179399750.1">
    <property type="nucleotide sequence ID" value="NZ_JACCCY010000003.1"/>
</dbReference>
<keyword evidence="5 7" id="KW-0472">Membrane</keyword>
<dbReference type="AlphaFoldDB" id="A0A8E2D4G7"/>
<evidence type="ECO:0000313" key="11">
    <source>
        <dbReference type="Proteomes" id="UP000574332"/>
    </source>
</evidence>
<dbReference type="InterPro" id="IPR050250">
    <property type="entry name" value="Macrolide_Exporter_MacB"/>
</dbReference>
<protein>
    <submittedName>
        <fullName evidence="10">Putative ABC transport system permease protein</fullName>
    </submittedName>
</protein>
<proteinExistence type="inferred from homology"/>
<evidence type="ECO:0000259" key="8">
    <source>
        <dbReference type="Pfam" id="PF02687"/>
    </source>
</evidence>
<dbReference type="GO" id="GO:0022857">
    <property type="term" value="F:transmembrane transporter activity"/>
    <property type="evidence" value="ECO:0007669"/>
    <property type="project" value="TreeGrafter"/>
</dbReference>
<dbReference type="PANTHER" id="PTHR30572">
    <property type="entry name" value="MEMBRANE COMPONENT OF TRANSPORTER-RELATED"/>
    <property type="match status" value="1"/>
</dbReference>
<comment type="similarity">
    <text evidence="6">Belongs to the ABC-4 integral membrane protein family.</text>
</comment>
<dbReference type="EMBL" id="JACCCY010000003">
    <property type="protein sequence ID" value="NYI50107.1"/>
    <property type="molecule type" value="Genomic_DNA"/>
</dbReference>
<evidence type="ECO:0000313" key="10">
    <source>
        <dbReference type="EMBL" id="NYI50107.1"/>
    </source>
</evidence>
<accession>A0A8E2D4G7</accession>
<comment type="subcellular location">
    <subcellularLocation>
        <location evidence="1">Cell membrane</location>
        <topology evidence="1">Multi-pass membrane protein</topology>
    </subcellularLocation>
</comment>
<gene>
    <name evidence="10" type="ORF">F5613_002237</name>
</gene>
<sequence>MELLREIFYSIKHNQVRAILSGFGVSWGIFILVILLGAGNGFENAVMNMFSIFAQKSIYVYGGSTAKKYGNLNEGRIIKFDSDYIDRLGKRFDEIDAISAEISGYYTIQSNQKSGNYRILGVDADYMRIKILTVNSSGRNINSSDIINSRNIAIVGKNVVNTLSSNNIELENNWIDINGVSYKVVGVLKNDNIFGASEINSVYIPITSYFKELSNDREFPSFCLSLKGDTDSKIFENSLRSYIANKSEFSEDDTQALYIANFETQTSSFESLFKGVKIFIWAIGICFLISGIVGIGNIMFVAVKERTNEIGIRLAVGAMPRSIMNLVLLESIIVTSVSGVIGLLMGKFTLLFIDWLLSISSNNVLLEKTILELPVAVASLIILVISGVIAGMIPAVNASRVEPVDAIRYENRN</sequence>
<evidence type="ECO:0000256" key="5">
    <source>
        <dbReference type="ARBA" id="ARBA00023136"/>
    </source>
</evidence>
<feature type="transmembrane region" description="Helical" evidence="7">
    <location>
        <begin position="278"/>
        <end position="303"/>
    </location>
</feature>
<keyword evidence="4 7" id="KW-1133">Transmembrane helix</keyword>
<name>A0A8E2D4G7_9PORP</name>
<evidence type="ECO:0000256" key="7">
    <source>
        <dbReference type="SAM" id="Phobius"/>
    </source>
</evidence>
<comment type="caution">
    <text evidence="10">The sequence shown here is derived from an EMBL/GenBank/DDBJ whole genome shotgun (WGS) entry which is preliminary data.</text>
</comment>
<feature type="domain" description="MacB-like periplasmic core" evidence="9">
    <location>
        <begin position="21"/>
        <end position="240"/>
    </location>
</feature>
<keyword evidence="2" id="KW-1003">Cell membrane</keyword>
<evidence type="ECO:0000256" key="2">
    <source>
        <dbReference type="ARBA" id="ARBA00022475"/>
    </source>
</evidence>
<evidence type="ECO:0000259" key="9">
    <source>
        <dbReference type="Pfam" id="PF12704"/>
    </source>
</evidence>
<feature type="transmembrane region" description="Helical" evidence="7">
    <location>
        <begin position="20"/>
        <end position="42"/>
    </location>
</feature>
<feature type="domain" description="ABC3 transporter permease C-terminal" evidence="8">
    <location>
        <begin position="282"/>
        <end position="403"/>
    </location>
</feature>
<evidence type="ECO:0000256" key="4">
    <source>
        <dbReference type="ARBA" id="ARBA00022989"/>
    </source>
</evidence>
<keyword evidence="3 7" id="KW-0812">Transmembrane</keyword>
<dbReference type="Pfam" id="PF12704">
    <property type="entry name" value="MacB_PCD"/>
    <property type="match status" value="1"/>
</dbReference>
<dbReference type="Proteomes" id="UP000574332">
    <property type="component" value="Unassembled WGS sequence"/>
</dbReference>
<dbReference type="InterPro" id="IPR003838">
    <property type="entry name" value="ABC3_permease_C"/>
</dbReference>
<dbReference type="PANTHER" id="PTHR30572:SF4">
    <property type="entry name" value="ABC TRANSPORTER PERMEASE YTRF"/>
    <property type="match status" value="1"/>
</dbReference>
<feature type="transmembrane region" description="Helical" evidence="7">
    <location>
        <begin position="373"/>
        <end position="393"/>
    </location>
</feature>
<dbReference type="Pfam" id="PF02687">
    <property type="entry name" value="FtsX"/>
    <property type="match status" value="1"/>
</dbReference>
<reference evidence="10 11" key="1">
    <citation type="submission" date="2020-07" db="EMBL/GenBank/DDBJ databases">
        <title>Genomic Encyclopedia of Type Strains, Phase IV (KMG-IV): sequencing the most valuable type-strain genomes for metagenomic binning, comparative biology and taxonomic classification.</title>
        <authorList>
            <person name="Goeker M."/>
        </authorList>
    </citation>
    <scope>NUCLEOTIDE SEQUENCE [LARGE SCALE GENOMIC DNA]</scope>
    <source>
        <strain evidence="10 11">DSM 23697</strain>
    </source>
</reference>
<evidence type="ECO:0000256" key="1">
    <source>
        <dbReference type="ARBA" id="ARBA00004651"/>
    </source>
</evidence>
<feature type="transmembrane region" description="Helical" evidence="7">
    <location>
        <begin position="323"/>
        <end position="353"/>
    </location>
</feature>
<dbReference type="InterPro" id="IPR025857">
    <property type="entry name" value="MacB_PCD"/>
</dbReference>
<keyword evidence="11" id="KW-1185">Reference proteome</keyword>